<dbReference type="AlphaFoldDB" id="A0A8H6VJ93"/>
<feature type="region of interest" description="Disordered" evidence="1">
    <location>
        <begin position="71"/>
        <end position="94"/>
    </location>
</feature>
<accession>A0A8H6VJ93</accession>
<reference evidence="2" key="1">
    <citation type="submission" date="2020-04" db="EMBL/GenBank/DDBJ databases">
        <title>Draft genome resource of the tomato pathogen Pseudocercospora fuligena.</title>
        <authorList>
            <person name="Zaccaron A."/>
        </authorList>
    </citation>
    <scope>NUCLEOTIDE SEQUENCE</scope>
    <source>
        <strain evidence="2">PF001</strain>
    </source>
</reference>
<organism evidence="2 3">
    <name type="scientific">Pseudocercospora fuligena</name>
    <dbReference type="NCBI Taxonomy" id="685502"/>
    <lineage>
        <taxon>Eukaryota</taxon>
        <taxon>Fungi</taxon>
        <taxon>Dikarya</taxon>
        <taxon>Ascomycota</taxon>
        <taxon>Pezizomycotina</taxon>
        <taxon>Dothideomycetes</taxon>
        <taxon>Dothideomycetidae</taxon>
        <taxon>Mycosphaerellales</taxon>
        <taxon>Mycosphaerellaceae</taxon>
        <taxon>Pseudocercospora</taxon>
    </lineage>
</organism>
<dbReference type="EMBL" id="JABCIY010000058">
    <property type="protein sequence ID" value="KAF7194533.1"/>
    <property type="molecule type" value="Genomic_DNA"/>
</dbReference>
<proteinExistence type="predicted"/>
<evidence type="ECO:0000313" key="3">
    <source>
        <dbReference type="Proteomes" id="UP000660729"/>
    </source>
</evidence>
<name>A0A8H6VJ93_9PEZI</name>
<comment type="caution">
    <text evidence="2">The sequence shown here is derived from an EMBL/GenBank/DDBJ whole genome shotgun (WGS) entry which is preliminary data.</text>
</comment>
<feature type="region of interest" description="Disordered" evidence="1">
    <location>
        <begin position="410"/>
        <end position="481"/>
    </location>
</feature>
<evidence type="ECO:0000313" key="2">
    <source>
        <dbReference type="EMBL" id="KAF7194533.1"/>
    </source>
</evidence>
<keyword evidence="3" id="KW-1185">Reference proteome</keyword>
<protein>
    <submittedName>
        <fullName evidence="2">Uncharacterized protein</fullName>
    </submittedName>
</protein>
<dbReference type="OrthoDB" id="10613605at2759"/>
<feature type="region of interest" description="Disordered" evidence="1">
    <location>
        <begin position="1"/>
        <end position="33"/>
    </location>
</feature>
<feature type="compositionally biased region" description="Basic and acidic residues" evidence="1">
    <location>
        <begin position="410"/>
        <end position="424"/>
    </location>
</feature>
<dbReference type="Proteomes" id="UP000660729">
    <property type="component" value="Unassembled WGS sequence"/>
</dbReference>
<evidence type="ECO:0000256" key="1">
    <source>
        <dbReference type="SAM" id="MobiDB-lite"/>
    </source>
</evidence>
<gene>
    <name evidence="2" type="ORF">HII31_04039</name>
</gene>
<sequence length="481" mass="53798">MDNPILDHHHSSRSSKRRGGADEAQDGLDDMLSAHVTAVEQAHADFDPIIESVHAADLAMVDDHKQKRNKLAEPAPMPSDVQPDSSSVLSSEPKVGIVGQSERRQKTYALEQTLNESKTSLSNDELLRLIRESKAQPRPSTTYQQHLEALERINHVNAELQERERQLFRLTGKTYQDLVEQSIDSLSLAGKLAFQRAAKTSARLAFNWQPNLDDELKEGKQELLELTGSTFEKLVDGNLSHLSLVENHALRRVTEIRARLEALLDIEFDWEEQEFQSKLEGEYRARLSRSKESPTAIASVVRAILAAQGTLIKPTIPPTLPVSSNVFTQAEEAGQAARAALKESKTIFEVVTGTDYDRVLEMGIETLRSKRHQELFIIAANAEAELKQAEKKRVDLSKAETWIEKYGNEHEALRQRSKAQREASKLTNSKRSSDPLASKPPLHTSMAMQKAKSDFDVQAVLGGAEEEGTEEHRNAQASLRR</sequence>